<proteinExistence type="predicted"/>
<dbReference type="AlphaFoldDB" id="A0AAW0MFT1"/>
<comment type="caution">
    <text evidence="2">The sequence shown here is derived from an EMBL/GenBank/DDBJ whole genome shotgun (WGS) entry which is preliminary data.</text>
</comment>
<evidence type="ECO:0000313" key="3">
    <source>
        <dbReference type="Proteomes" id="UP001460270"/>
    </source>
</evidence>
<feature type="compositionally biased region" description="Low complexity" evidence="1">
    <location>
        <begin position="47"/>
        <end position="66"/>
    </location>
</feature>
<keyword evidence="3" id="KW-1185">Reference proteome</keyword>
<evidence type="ECO:0000313" key="2">
    <source>
        <dbReference type="EMBL" id="KAK7877797.1"/>
    </source>
</evidence>
<feature type="region of interest" description="Disordered" evidence="1">
    <location>
        <begin position="47"/>
        <end position="75"/>
    </location>
</feature>
<organism evidence="2 3">
    <name type="scientific">Mugilogobius chulae</name>
    <name type="common">yellowstripe goby</name>
    <dbReference type="NCBI Taxonomy" id="88201"/>
    <lineage>
        <taxon>Eukaryota</taxon>
        <taxon>Metazoa</taxon>
        <taxon>Chordata</taxon>
        <taxon>Craniata</taxon>
        <taxon>Vertebrata</taxon>
        <taxon>Euteleostomi</taxon>
        <taxon>Actinopterygii</taxon>
        <taxon>Neopterygii</taxon>
        <taxon>Teleostei</taxon>
        <taxon>Neoteleostei</taxon>
        <taxon>Acanthomorphata</taxon>
        <taxon>Gobiaria</taxon>
        <taxon>Gobiiformes</taxon>
        <taxon>Gobioidei</taxon>
        <taxon>Gobiidae</taxon>
        <taxon>Gobionellinae</taxon>
        <taxon>Mugilogobius</taxon>
    </lineage>
</organism>
<gene>
    <name evidence="2" type="ORF">WMY93_031557</name>
</gene>
<evidence type="ECO:0000256" key="1">
    <source>
        <dbReference type="SAM" id="MobiDB-lite"/>
    </source>
</evidence>
<sequence>MNPAPGPVLVQSCPRSPGTVRLSPVVLACPVLSSVLAQSVSVPVLSQSRPGPGLGPVPVLSTSHSPGPHPGFSPGPVPRPVPSCPRLLAQSSPGPVLVLSSPSMVSWHSPIQSRSWSWSCPSPVHGLLAQSQSQSCPGVLALPVPPVLVFQCHLLASQSVLVLVPVQDPEACQI</sequence>
<reference evidence="3" key="1">
    <citation type="submission" date="2024-04" db="EMBL/GenBank/DDBJ databases">
        <title>Salinicola lusitanus LLJ914,a marine bacterium isolated from the Okinawa Trough.</title>
        <authorList>
            <person name="Li J."/>
        </authorList>
    </citation>
    <scope>NUCLEOTIDE SEQUENCE [LARGE SCALE GENOMIC DNA]</scope>
</reference>
<name>A0AAW0MFT1_9GOBI</name>
<dbReference type="EMBL" id="JBBPFD010000673">
    <property type="protein sequence ID" value="KAK7877797.1"/>
    <property type="molecule type" value="Genomic_DNA"/>
</dbReference>
<accession>A0AAW0MFT1</accession>
<protein>
    <submittedName>
        <fullName evidence="2">Uncharacterized protein</fullName>
    </submittedName>
</protein>
<dbReference type="Proteomes" id="UP001460270">
    <property type="component" value="Unassembled WGS sequence"/>
</dbReference>